<dbReference type="SUPFAM" id="SSF103491">
    <property type="entry name" value="Preprotein translocase SecY subunit"/>
    <property type="match status" value="1"/>
</dbReference>
<evidence type="ECO:0000256" key="4">
    <source>
        <dbReference type="ARBA" id="ARBA00022692"/>
    </source>
</evidence>
<dbReference type="RefSeq" id="WP_205176033.1">
    <property type="nucleotide sequence ID" value="NZ_JAFBDZ010000010.1"/>
</dbReference>
<dbReference type="EMBL" id="JAFBDZ010000010">
    <property type="protein sequence ID" value="MBM7588285.1"/>
    <property type="molecule type" value="Genomic_DNA"/>
</dbReference>
<feature type="transmembrane region" description="Helical" evidence="9">
    <location>
        <begin position="179"/>
        <end position="199"/>
    </location>
</feature>
<evidence type="ECO:0000256" key="8">
    <source>
        <dbReference type="ARBA" id="ARBA00023136"/>
    </source>
</evidence>
<evidence type="ECO:0000313" key="13">
    <source>
        <dbReference type="EMBL" id="MBM7588285.1"/>
    </source>
</evidence>
<feature type="transmembrane region" description="Helical" evidence="9">
    <location>
        <begin position="395"/>
        <end position="413"/>
    </location>
</feature>
<evidence type="ECO:0000256" key="7">
    <source>
        <dbReference type="ARBA" id="ARBA00023010"/>
    </source>
</evidence>
<evidence type="ECO:0000313" key="14">
    <source>
        <dbReference type="Proteomes" id="UP001646157"/>
    </source>
</evidence>
<evidence type="ECO:0000256" key="3">
    <source>
        <dbReference type="ARBA" id="ARBA00022448"/>
    </source>
</evidence>
<feature type="transmembrane region" description="Helical" evidence="9">
    <location>
        <begin position="363"/>
        <end position="389"/>
    </location>
</feature>
<keyword evidence="7 9" id="KW-0811">Translocation</keyword>
<feature type="transmembrane region" description="Helical" evidence="9">
    <location>
        <begin position="115"/>
        <end position="136"/>
    </location>
</feature>
<evidence type="ECO:0000256" key="5">
    <source>
        <dbReference type="ARBA" id="ARBA00022927"/>
    </source>
</evidence>
<feature type="transmembrane region" description="Helical" evidence="9">
    <location>
        <begin position="310"/>
        <end position="329"/>
    </location>
</feature>
<comment type="subunit">
    <text evidence="9">Component of the Sec protein translocase complex. Heterotrimer consisting of SecY, SecE and SecG subunits. The heterotrimers can form oligomers, although 1 heterotrimer is thought to be able to translocate proteins. Interacts with the ribosome. Interacts with SecDF, and other proteins may be involved. Interacts with SecA.</text>
</comment>
<protein>
    <recommendedName>
        <fullName evidence="9 10">Protein translocase subunit SecY</fullName>
    </recommendedName>
</protein>
<comment type="function">
    <text evidence="9 10">The central subunit of the protein translocation channel SecYEG. Consists of two halves formed by TMs 1-5 and 6-10. These two domains form a lateral gate at the front which open onto the bilayer between TMs 2 and 7, and are clamped together by SecE at the back. The channel is closed by both a pore ring composed of hydrophobic SecY resides and a short helix (helix 2A) on the extracellular side of the membrane which forms a plug. The plug probably moves laterally to allow the channel to open. The ring and the pore may move independently.</text>
</comment>
<dbReference type="PRINTS" id="PR00303">
    <property type="entry name" value="SECYTRNLCASE"/>
</dbReference>
<evidence type="ECO:0000256" key="9">
    <source>
        <dbReference type="HAMAP-Rule" id="MF_01465"/>
    </source>
</evidence>
<dbReference type="Pfam" id="PF00344">
    <property type="entry name" value="SecY"/>
    <property type="match status" value="1"/>
</dbReference>
<keyword evidence="5 9" id="KW-0653">Protein transport</keyword>
<feature type="transmembrane region" description="Helical" evidence="9">
    <location>
        <begin position="18"/>
        <end position="39"/>
    </location>
</feature>
<comment type="similarity">
    <text evidence="2 9 12">Belongs to the SecY/SEC61-alpha family.</text>
</comment>
<keyword evidence="8 9" id="KW-0472">Membrane</keyword>
<keyword evidence="3 9" id="KW-0813">Transport</keyword>
<dbReference type="PANTHER" id="PTHR10906">
    <property type="entry name" value="SECY/SEC61-ALPHA FAMILY MEMBER"/>
    <property type="match status" value="1"/>
</dbReference>
<evidence type="ECO:0000256" key="10">
    <source>
        <dbReference type="RuleBase" id="RU000537"/>
    </source>
</evidence>
<reference evidence="13 14" key="1">
    <citation type="submission" date="2021-01" db="EMBL/GenBank/DDBJ databases">
        <title>Genomic Encyclopedia of Type Strains, Phase IV (KMG-IV): sequencing the most valuable type-strain genomes for metagenomic binning, comparative biology and taxonomic classification.</title>
        <authorList>
            <person name="Goeker M."/>
        </authorList>
    </citation>
    <scope>NUCLEOTIDE SEQUENCE [LARGE SCALE GENOMIC DNA]</scope>
    <source>
        <strain evidence="13 14">DSM 24834</strain>
    </source>
</reference>
<comment type="subcellular location">
    <subcellularLocation>
        <location evidence="9">Cell membrane</location>
        <topology evidence="9">Multi-pass membrane protein</topology>
    </subcellularLocation>
    <subcellularLocation>
        <location evidence="1 11">Membrane</location>
        <topology evidence="1 11">Multi-pass membrane protein</topology>
    </subcellularLocation>
</comment>
<evidence type="ECO:0000256" key="12">
    <source>
        <dbReference type="RuleBase" id="RU004349"/>
    </source>
</evidence>
<dbReference type="InterPro" id="IPR030659">
    <property type="entry name" value="SecY_CS"/>
</dbReference>
<dbReference type="Proteomes" id="UP001646157">
    <property type="component" value="Unassembled WGS sequence"/>
</dbReference>
<gene>
    <name evidence="9" type="primary">secY</name>
    <name evidence="13" type="ORF">JOC86_004883</name>
</gene>
<feature type="transmembrane region" description="Helical" evidence="9">
    <location>
        <begin position="211"/>
        <end position="234"/>
    </location>
</feature>
<keyword evidence="14" id="KW-1185">Reference proteome</keyword>
<dbReference type="PROSITE" id="PS00756">
    <property type="entry name" value="SECY_2"/>
    <property type="match status" value="1"/>
</dbReference>
<evidence type="ECO:0000256" key="2">
    <source>
        <dbReference type="ARBA" id="ARBA00005751"/>
    </source>
</evidence>
<dbReference type="PROSITE" id="PS00755">
    <property type="entry name" value="SECY_1"/>
    <property type="match status" value="1"/>
</dbReference>
<comment type="caution">
    <text evidence="13">The sequence shown here is derived from an EMBL/GenBank/DDBJ whole genome shotgun (WGS) entry which is preliminary data.</text>
</comment>
<keyword evidence="6 9" id="KW-1133">Transmembrane helix</keyword>
<evidence type="ECO:0000256" key="11">
    <source>
        <dbReference type="RuleBase" id="RU003484"/>
    </source>
</evidence>
<dbReference type="InterPro" id="IPR023201">
    <property type="entry name" value="SecY_dom_sf"/>
</dbReference>
<dbReference type="NCBIfam" id="TIGR00967">
    <property type="entry name" value="3a0501s007"/>
    <property type="match status" value="1"/>
</dbReference>
<name>A0ABS2NK89_9BACI</name>
<feature type="transmembrane region" description="Helical" evidence="9">
    <location>
        <begin position="148"/>
        <end position="167"/>
    </location>
</feature>
<accession>A0ABS2NK89</accession>
<dbReference type="Gene3D" id="1.10.3370.10">
    <property type="entry name" value="SecY subunit domain"/>
    <property type="match status" value="1"/>
</dbReference>
<dbReference type="PIRSF" id="PIRSF004557">
    <property type="entry name" value="SecY"/>
    <property type="match status" value="1"/>
</dbReference>
<feature type="transmembrane region" description="Helical" evidence="9">
    <location>
        <begin position="59"/>
        <end position="84"/>
    </location>
</feature>
<organism evidence="13 14">
    <name type="scientific">Rossellomorea pakistanensis</name>
    <dbReference type="NCBI Taxonomy" id="992288"/>
    <lineage>
        <taxon>Bacteria</taxon>
        <taxon>Bacillati</taxon>
        <taxon>Bacillota</taxon>
        <taxon>Bacilli</taxon>
        <taxon>Bacillales</taxon>
        <taxon>Bacillaceae</taxon>
        <taxon>Rossellomorea</taxon>
    </lineage>
</organism>
<dbReference type="HAMAP" id="MF_01465">
    <property type="entry name" value="SecY"/>
    <property type="match status" value="1"/>
</dbReference>
<evidence type="ECO:0000256" key="1">
    <source>
        <dbReference type="ARBA" id="ARBA00004141"/>
    </source>
</evidence>
<feature type="transmembrane region" description="Helical" evidence="9">
    <location>
        <begin position="268"/>
        <end position="290"/>
    </location>
</feature>
<dbReference type="InterPro" id="IPR026593">
    <property type="entry name" value="SecY"/>
</dbReference>
<evidence type="ECO:0000256" key="6">
    <source>
        <dbReference type="ARBA" id="ARBA00022989"/>
    </source>
</evidence>
<keyword evidence="9" id="KW-1003">Cell membrane</keyword>
<proteinExistence type="inferred from homology"/>
<keyword evidence="4 9" id="KW-0812">Transmembrane</keyword>
<dbReference type="InterPro" id="IPR002208">
    <property type="entry name" value="SecY/SEC61-alpha"/>
</dbReference>
<sequence length="430" mass="47086">MFQTISNFMRVGDIRRKIIFTLLMLIVFRIGTFIPVPGVDSEVLKAQDQAGLIGFLNTFGGGALINFSILAMGIMPYITASIIVQLLQMDVVPKFTEWSKQGEVGRRKLAQFTRYFTIILGFIQALGMSYGFNQMYGGVLIKDSSVTSYLLIAVVLTAGTAFLMWLGEQITSKGVGNGISILIFAGIVAAIPNTVNQIYAQQIEGAGEQLFLRIVVLALIVLAVIAIVVGTVFIQQALRKIPIQYAKRSTGNNPVGGQSTHLPLKVNAAGVIPVIFAISFIITPQTIATFFGTNDITSTIQYIFDYTEPIGMAIYVALIIAFTYFYAFIQVNPEQMSENLKKQGGYIPGIRPGKNTQEYLTRVLYRLTFVGAIFLAAISILPIFFIKFAGLPQSAQIGGTSLLIVVGVALETMKQLEAQLVKRHYKGFIK</sequence>